<evidence type="ECO:0000256" key="2">
    <source>
        <dbReference type="ARBA" id="ARBA00007090"/>
    </source>
</evidence>
<keyword evidence="4" id="KW-0121">Carboxypeptidase</keyword>
<gene>
    <name evidence="16" type="primary">pbpC</name>
    <name evidence="16" type="ORF">HPE63_11860</name>
</gene>
<dbReference type="EC" id="2.4.99.28" evidence="10"/>
<dbReference type="InterPro" id="IPR001460">
    <property type="entry name" value="PCN-bd_Tpept"/>
</dbReference>
<comment type="catalytic activity">
    <reaction evidence="11">
        <text>[GlcNAc-(1-&gt;4)-Mur2Ac(oyl-L-Ala-gamma-D-Glu-L-Lys-D-Ala-D-Ala)](n)-di-trans,octa-cis-undecaprenyl diphosphate + beta-D-GlcNAc-(1-&gt;4)-Mur2Ac(oyl-L-Ala-gamma-D-Glu-L-Lys-D-Ala-D-Ala)-di-trans,octa-cis-undecaprenyl diphosphate = [GlcNAc-(1-&gt;4)-Mur2Ac(oyl-L-Ala-gamma-D-Glu-L-Lys-D-Ala-D-Ala)](n+1)-di-trans,octa-cis-undecaprenyl diphosphate + di-trans,octa-cis-undecaprenyl diphosphate + H(+)</text>
        <dbReference type="Rhea" id="RHEA:23708"/>
        <dbReference type="Rhea" id="RHEA-COMP:9602"/>
        <dbReference type="Rhea" id="RHEA-COMP:9603"/>
        <dbReference type="ChEBI" id="CHEBI:15378"/>
        <dbReference type="ChEBI" id="CHEBI:58405"/>
        <dbReference type="ChEBI" id="CHEBI:60033"/>
        <dbReference type="ChEBI" id="CHEBI:78435"/>
        <dbReference type="EC" id="2.4.99.28"/>
    </reaction>
</comment>
<evidence type="ECO:0000259" key="14">
    <source>
        <dbReference type="Pfam" id="PF00912"/>
    </source>
</evidence>
<dbReference type="EMBL" id="JABTCG010000004">
    <property type="protein sequence ID" value="MBD0851365.1"/>
    <property type="molecule type" value="Genomic_DNA"/>
</dbReference>
<dbReference type="RefSeq" id="WP_188314486.1">
    <property type="nucleotide sequence ID" value="NZ_JABTCG010000004.1"/>
</dbReference>
<dbReference type="Gene3D" id="1.10.3810.10">
    <property type="entry name" value="Biosynthetic peptidoglycan transglycosylase-like"/>
    <property type="match status" value="1"/>
</dbReference>
<dbReference type="InterPro" id="IPR009647">
    <property type="entry name" value="PBP_C"/>
</dbReference>
<dbReference type="SUPFAM" id="SSF56601">
    <property type="entry name" value="beta-lactamase/transpeptidase-like"/>
    <property type="match status" value="1"/>
</dbReference>
<sequence>MGSVNENPQSKRERILLKIKLWGKSHPITLFVLLGLLIAYYFCLPKHLFVAPTATVVESRNGRLLGAIIADDGQWRFPLVDSVPKKFKTCIIQFEDAYFQKHPGFNPVSMIKAIGTNIKAGKSVRGGSTLTQQVIRLSRKGKRRTYWEKAIELLLATRLELRHSKAEILKYYASYAPFGGNVVGLDVAAWRYFGLQPYQLSWAESATLAVLPNAPSLIYPGKNQEKLLQKRNRLLLKLFQKGILDRTTYELALLEKLPQKPYRLPQLAPHAVQFLAKEQKGKRITSTIDENLQANVNSILKKHYTDLKQNQVYNAAVLVLDVKTRAVLAYVGNTPTDRNHQKDVDMVQANRSTGSILKPLLYTAMLDAGELLPEMLVPDVPTQIAGYTPENFNEDYTGAIEANKALARSLNIPAVRLLQEYGLEKFRNQLNAFQLEGIDKPADHYGLTLILGGAESSLWDLSKTYASMASTINHFNTTSSEYFKQEFTNPIVIKDKLVDFGIKSIEKTIFDAGSIYLTFEAMKDVNRPEGNESWEFFDSSKEIAWKTGTSFGNKDAWAIGTTKDHVVGIWVGNADGEGRPNVTGLSSAAPILFDVFDVLPRSKWFTKPLDEFAAMEVCQISGFLATDRCPTKTISVPKKNNYVKACAYHRTILLDPQRQFRVNSSCADLSQAHTESWFVLPPLMEFYYKKNHATYKTLPSFKANCKNPLEPSLEFIYPKNGNRIGLTKNFAGNYNELILKLAHIEPRTPVYWYLDDRYLGQTSNFHEMGILPSLGQHRITAVDAVGNEANITIQVE</sequence>
<evidence type="ECO:0000259" key="15">
    <source>
        <dbReference type="Pfam" id="PF06832"/>
    </source>
</evidence>
<keyword evidence="12" id="KW-0472">Membrane</keyword>
<dbReference type="Proteomes" id="UP000598350">
    <property type="component" value="Unassembled WGS sequence"/>
</dbReference>
<proteinExistence type="inferred from homology"/>
<feature type="domain" description="Penicillin-binding C-terminal" evidence="15">
    <location>
        <begin position="705"/>
        <end position="793"/>
    </location>
</feature>
<keyword evidence="7" id="KW-0808">Transferase</keyword>
<feature type="domain" description="Glycosyl transferase family 51" evidence="14">
    <location>
        <begin position="79"/>
        <end position="237"/>
    </location>
</feature>
<comment type="pathway">
    <text evidence="1">Cell wall biogenesis; peptidoglycan biosynthesis.</text>
</comment>
<evidence type="ECO:0000313" key="17">
    <source>
        <dbReference type="Proteomes" id="UP000598350"/>
    </source>
</evidence>
<evidence type="ECO:0000256" key="10">
    <source>
        <dbReference type="ARBA" id="ARBA00044770"/>
    </source>
</evidence>
<dbReference type="PANTHER" id="PTHR32282:SF15">
    <property type="entry name" value="PENICILLIN-BINDING PROTEIN 1C"/>
    <property type="match status" value="1"/>
</dbReference>
<dbReference type="NCBIfam" id="TIGR02073">
    <property type="entry name" value="PBP_1c"/>
    <property type="match status" value="1"/>
</dbReference>
<dbReference type="InterPro" id="IPR001264">
    <property type="entry name" value="Glyco_trans_51"/>
</dbReference>
<evidence type="ECO:0000313" key="16">
    <source>
        <dbReference type="EMBL" id="MBD0851365.1"/>
    </source>
</evidence>
<dbReference type="Gene3D" id="3.40.710.10">
    <property type="entry name" value="DD-peptidase/beta-lactamase superfamily"/>
    <property type="match status" value="1"/>
</dbReference>
<dbReference type="InterPro" id="IPR012338">
    <property type="entry name" value="Beta-lactam/transpept-like"/>
</dbReference>
<dbReference type="Pfam" id="PF00912">
    <property type="entry name" value="Transgly"/>
    <property type="match status" value="1"/>
</dbReference>
<dbReference type="InterPro" id="IPR036950">
    <property type="entry name" value="PBP_transglycosylase"/>
</dbReference>
<dbReference type="SUPFAM" id="SSF53955">
    <property type="entry name" value="Lysozyme-like"/>
    <property type="match status" value="1"/>
</dbReference>
<evidence type="ECO:0000259" key="13">
    <source>
        <dbReference type="Pfam" id="PF00905"/>
    </source>
</evidence>
<protein>
    <recommendedName>
        <fullName evidence="10">peptidoglycan glycosyltransferase</fullName>
        <ecNumber evidence="10">2.4.99.28</ecNumber>
    </recommendedName>
</protein>
<evidence type="ECO:0000256" key="1">
    <source>
        <dbReference type="ARBA" id="ARBA00004752"/>
    </source>
</evidence>
<keyword evidence="6" id="KW-0328">Glycosyltransferase</keyword>
<evidence type="ECO:0000256" key="12">
    <source>
        <dbReference type="SAM" id="Phobius"/>
    </source>
</evidence>
<evidence type="ECO:0000256" key="4">
    <source>
        <dbReference type="ARBA" id="ARBA00022645"/>
    </source>
</evidence>
<keyword evidence="9" id="KW-0511">Multifunctional enzyme</keyword>
<dbReference type="PANTHER" id="PTHR32282">
    <property type="entry name" value="BINDING PROTEIN TRANSPEPTIDASE, PUTATIVE-RELATED"/>
    <property type="match status" value="1"/>
</dbReference>
<evidence type="ECO:0000256" key="11">
    <source>
        <dbReference type="ARBA" id="ARBA00049902"/>
    </source>
</evidence>
<keyword evidence="17" id="KW-1185">Reference proteome</keyword>
<comment type="similarity">
    <text evidence="2">In the C-terminal section; belongs to the transpeptidase family.</text>
</comment>
<feature type="transmembrane region" description="Helical" evidence="12">
    <location>
        <begin position="21"/>
        <end position="42"/>
    </location>
</feature>
<reference evidence="16 17" key="1">
    <citation type="submission" date="2020-05" db="EMBL/GenBank/DDBJ databases">
        <title>The draft genome sequence of Maribacter arenosus CAU 1321.</title>
        <authorList>
            <person name="Mu L."/>
        </authorList>
    </citation>
    <scope>NUCLEOTIDE SEQUENCE [LARGE SCALE GENOMIC DNA]</scope>
    <source>
        <strain evidence="16 17">CAU 1321</strain>
    </source>
</reference>
<dbReference type="InterPro" id="IPR023346">
    <property type="entry name" value="Lysozyme-like_dom_sf"/>
</dbReference>
<keyword evidence="12" id="KW-1133">Transmembrane helix</keyword>
<evidence type="ECO:0000256" key="8">
    <source>
        <dbReference type="ARBA" id="ARBA00022801"/>
    </source>
</evidence>
<keyword evidence="12" id="KW-0812">Transmembrane</keyword>
<name>A0ABR7VCG2_9FLAO</name>
<evidence type="ECO:0000256" key="9">
    <source>
        <dbReference type="ARBA" id="ARBA00023268"/>
    </source>
</evidence>
<evidence type="ECO:0000256" key="5">
    <source>
        <dbReference type="ARBA" id="ARBA00022670"/>
    </source>
</evidence>
<organism evidence="16 17">
    <name type="scientific">Maribacter arenosus</name>
    <dbReference type="NCBI Taxonomy" id="1854708"/>
    <lineage>
        <taxon>Bacteria</taxon>
        <taxon>Pseudomonadati</taxon>
        <taxon>Bacteroidota</taxon>
        <taxon>Flavobacteriia</taxon>
        <taxon>Flavobacteriales</taxon>
        <taxon>Flavobacteriaceae</taxon>
        <taxon>Maribacter</taxon>
    </lineage>
</organism>
<keyword evidence="5" id="KW-0645">Protease</keyword>
<evidence type="ECO:0000256" key="6">
    <source>
        <dbReference type="ARBA" id="ARBA00022676"/>
    </source>
</evidence>
<comment type="caution">
    <text evidence="16">The sequence shown here is derived from an EMBL/GenBank/DDBJ whole genome shotgun (WGS) entry which is preliminary data.</text>
</comment>
<dbReference type="InterPro" id="IPR050396">
    <property type="entry name" value="Glycosyltr_51/Transpeptidase"/>
</dbReference>
<evidence type="ECO:0000256" key="3">
    <source>
        <dbReference type="ARBA" id="ARBA00007739"/>
    </source>
</evidence>
<comment type="similarity">
    <text evidence="3">In the N-terminal section; belongs to the glycosyltransferase 51 family.</text>
</comment>
<evidence type="ECO:0000256" key="7">
    <source>
        <dbReference type="ARBA" id="ARBA00022679"/>
    </source>
</evidence>
<keyword evidence="8" id="KW-0378">Hydrolase</keyword>
<dbReference type="Pfam" id="PF00905">
    <property type="entry name" value="Transpeptidase"/>
    <property type="match status" value="1"/>
</dbReference>
<dbReference type="Pfam" id="PF06832">
    <property type="entry name" value="BiPBP_C"/>
    <property type="match status" value="1"/>
</dbReference>
<feature type="domain" description="Penicillin-binding protein transpeptidase" evidence="13">
    <location>
        <begin position="316"/>
        <end position="591"/>
    </location>
</feature>
<accession>A0ABR7VCG2</accession>
<dbReference type="InterPro" id="IPR011815">
    <property type="entry name" value="PBP_1c"/>
</dbReference>